<dbReference type="NCBIfam" id="TIGR04433">
    <property type="entry name" value="UrcA_uranyl"/>
    <property type="match status" value="1"/>
</dbReference>
<evidence type="ECO:0000313" key="2">
    <source>
        <dbReference type="EMBL" id="QPC98723.1"/>
    </source>
</evidence>
<dbReference type="AlphaFoldDB" id="A0A7S8F406"/>
<dbReference type="EMBL" id="CP064654">
    <property type="protein sequence ID" value="QPC98723.1"/>
    <property type="molecule type" value="Genomic_DNA"/>
</dbReference>
<name>A0A7S8F406_9SPHN</name>
<keyword evidence="1" id="KW-0732">Signal</keyword>
<protein>
    <submittedName>
        <fullName evidence="2">UrcA family protein</fullName>
    </submittedName>
</protein>
<dbReference type="Proteomes" id="UP000594459">
    <property type="component" value="Chromosome"/>
</dbReference>
<organism evidence="2 3">
    <name type="scientific">Qipengyuania soli</name>
    <dbReference type="NCBI Taxonomy" id="2782568"/>
    <lineage>
        <taxon>Bacteria</taxon>
        <taxon>Pseudomonadati</taxon>
        <taxon>Pseudomonadota</taxon>
        <taxon>Alphaproteobacteria</taxon>
        <taxon>Sphingomonadales</taxon>
        <taxon>Erythrobacteraceae</taxon>
        <taxon>Qipengyuania</taxon>
    </lineage>
</organism>
<gene>
    <name evidence="2" type="ORF">IRL76_12920</name>
</gene>
<feature type="signal peptide" evidence="1">
    <location>
        <begin position="1"/>
        <end position="21"/>
    </location>
</feature>
<dbReference type="RefSeq" id="WP_200981727.1">
    <property type="nucleotide sequence ID" value="NZ_CP064654.1"/>
</dbReference>
<evidence type="ECO:0000256" key="1">
    <source>
        <dbReference type="SAM" id="SignalP"/>
    </source>
</evidence>
<keyword evidence="3" id="KW-1185">Reference proteome</keyword>
<dbReference type="InterPro" id="IPR030972">
    <property type="entry name" value="UrcA_uranyl"/>
</dbReference>
<reference evidence="2 3" key="1">
    <citation type="submission" date="2020-11" db="EMBL/GenBank/DDBJ databases">
        <title>The genome sequence of Erythrobacter sp. 6D36.</title>
        <authorList>
            <person name="Liu Y."/>
        </authorList>
    </citation>
    <scope>NUCLEOTIDE SEQUENCE [LARGE SCALE GENOMIC DNA]</scope>
    <source>
        <strain evidence="2 3">6D36</strain>
    </source>
</reference>
<evidence type="ECO:0000313" key="3">
    <source>
        <dbReference type="Proteomes" id="UP000594459"/>
    </source>
</evidence>
<accession>A0A7S8F406</accession>
<sequence>MKSPIIALAAASLAISASPSAAREMRVAYRDLDLSHVEGQAALDTRVRSAARVVCGYGTSNMRSISSRADKHRCYRAAMERARSNIAAVTEQRTSGG</sequence>
<dbReference type="KEGG" id="qso:IRL76_12920"/>
<proteinExistence type="predicted"/>
<feature type="chain" id="PRO_5032927376" evidence="1">
    <location>
        <begin position="22"/>
        <end position="97"/>
    </location>
</feature>